<keyword evidence="2" id="KW-1185">Reference proteome</keyword>
<accession>A0ABQ2WP52</accession>
<evidence type="ECO:0000313" key="1">
    <source>
        <dbReference type="EMBL" id="GGW65171.1"/>
    </source>
</evidence>
<gene>
    <name evidence="1" type="ORF">GCM10007158_27490</name>
</gene>
<reference evidence="2" key="1">
    <citation type="journal article" date="2019" name="Int. J. Syst. Evol. Microbiol.">
        <title>The Global Catalogue of Microorganisms (GCM) 10K type strain sequencing project: providing services to taxonomists for standard genome sequencing and annotation.</title>
        <authorList>
            <consortium name="The Broad Institute Genomics Platform"/>
            <consortium name="The Broad Institute Genome Sequencing Center for Infectious Disease"/>
            <person name="Wu L."/>
            <person name="Ma J."/>
        </authorList>
    </citation>
    <scope>NUCLEOTIDE SEQUENCE [LARGE SCALE GENOMIC DNA]</scope>
    <source>
        <strain evidence="2">KCTC 22157</strain>
    </source>
</reference>
<evidence type="ECO:0000313" key="2">
    <source>
        <dbReference type="Proteomes" id="UP000647585"/>
    </source>
</evidence>
<name>A0ABQ2WP52_9GAMM</name>
<protein>
    <submittedName>
        <fullName evidence="1">Uncharacterized protein</fullName>
    </submittedName>
</protein>
<dbReference type="Proteomes" id="UP000647585">
    <property type="component" value="Unassembled WGS sequence"/>
</dbReference>
<dbReference type="EMBL" id="BMXO01000014">
    <property type="protein sequence ID" value="GGW65171.1"/>
    <property type="molecule type" value="Genomic_DNA"/>
</dbReference>
<organism evidence="1 2">
    <name type="scientific">Halomonas johnsoniae</name>
    <dbReference type="NCBI Taxonomy" id="502832"/>
    <lineage>
        <taxon>Bacteria</taxon>
        <taxon>Pseudomonadati</taxon>
        <taxon>Pseudomonadota</taxon>
        <taxon>Gammaproteobacteria</taxon>
        <taxon>Oceanospirillales</taxon>
        <taxon>Halomonadaceae</taxon>
        <taxon>Halomonas</taxon>
    </lineage>
</organism>
<comment type="caution">
    <text evidence="1">The sequence shown here is derived from an EMBL/GenBank/DDBJ whole genome shotgun (WGS) entry which is preliminary data.</text>
</comment>
<sequence length="127" mass="13817">MLAGETVKLSENARGGFWAPASSYEQSPTRQSERGAVLPADAGYDTGDVRVWQAWIPASEQAEREPFVLTVNYAETLLASSESSLGFTFYKPNAARGKKEIEPNSEEGQGISLPARFDITVPMSSEE</sequence>
<proteinExistence type="predicted"/>